<sequence length="125" mass="13762">MQFPKATVILVSAALVFVVWEQFRDRPAPVNSARFTDLSSNPAERSDVVDWVVAQIPALCEQSSGGEKESTAYSECVKRGESRTSTCRREIYDAFPGVIASESLFRDVSITMMNCLVPQSGLINP</sequence>
<name>R8B4R1_9GAMM</name>
<proteinExistence type="predicted"/>
<organism evidence="1 2">
    <name type="scientific">Marinobacter lipolyticus SM19</name>
    <dbReference type="NCBI Taxonomy" id="1318628"/>
    <lineage>
        <taxon>Bacteria</taxon>
        <taxon>Pseudomonadati</taxon>
        <taxon>Pseudomonadota</taxon>
        <taxon>Gammaproteobacteria</taxon>
        <taxon>Pseudomonadales</taxon>
        <taxon>Marinobacteraceae</taxon>
        <taxon>Marinobacter</taxon>
    </lineage>
</organism>
<reference evidence="1 2" key="1">
    <citation type="journal article" date="2013" name="Genome Announc.">
        <title>Draft Genome Sequence of the Moderately Halophilic Bacterium Marinobacter lipolyticus Strain SM19.</title>
        <authorList>
            <person name="Papke R.T."/>
            <person name="de la Haba R.R."/>
            <person name="Infante-Dominguez C."/>
            <person name="Perez D."/>
            <person name="Sanchez-Porro C."/>
            <person name="Lapierre P."/>
            <person name="Ventosa A."/>
        </authorList>
    </citation>
    <scope>NUCLEOTIDE SEQUENCE [LARGE SCALE GENOMIC DNA]</scope>
    <source>
        <strain evidence="1 2">SM19</strain>
    </source>
</reference>
<dbReference type="STRING" id="1318628.MARLIPOL_02730"/>
<dbReference type="PATRIC" id="fig|1318628.3.peg.547"/>
<protein>
    <submittedName>
        <fullName evidence="1">Uncharacterized protein</fullName>
    </submittedName>
</protein>
<dbReference type="RefSeq" id="WP_012136545.1">
    <property type="nucleotide sequence ID" value="NZ_KE007306.1"/>
</dbReference>
<dbReference type="AlphaFoldDB" id="R8B4R1"/>
<dbReference type="EMBL" id="ASAD01000006">
    <property type="protein sequence ID" value="EON93585.1"/>
    <property type="molecule type" value="Genomic_DNA"/>
</dbReference>
<dbReference type="HOGENOM" id="CLU_2001151_0_0_6"/>
<accession>R8B4R1</accession>
<comment type="caution">
    <text evidence="1">The sequence shown here is derived from an EMBL/GenBank/DDBJ whole genome shotgun (WGS) entry which is preliminary data.</text>
</comment>
<keyword evidence="2" id="KW-1185">Reference proteome</keyword>
<gene>
    <name evidence="1" type="ORF">MARLIPOL_02730</name>
</gene>
<dbReference type="OrthoDB" id="6367234at2"/>
<dbReference type="Proteomes" id="UP000016540">
    <property type="component" value="Unassembled WGS sequence"/>
</dbReference>
<evidence type="ECO:0000313" key="2">
    <source>
        <dbReference type="Proteomes" id="UP000016540"/>
    </source>
</evidence>
<evidence type="ECO:0000313" key="1">
    <source>
        <dbReference type="EMBL" id="EON93585.1"/>
    </source>
</evidence>